<evidence type="ECO:0000313" key="3">
    <source>
        <dbReference type="EMBL" id="ABM57375.1"/>
    </source>
</evidence>
<evidence type="ECO:0000313" key="4">
    <source>
        <dbReference type="Proteomes" id="UP000000374"/>
    </source>
</evidence>
<keyword evidence="2" id="KW-0732">Signal</keyword>
<keyword evidence="1" id="KW-0175">Coiled coil</keyword>
<proteinExistence type="predicted"/>
<accession>A1WIB8</accession>
<dbReference type="STRING" id="391735.Veis_1617"/>
<gene>
    <name evidence="3" type="ordered locus">Veis_1617</name>
</gene>
<dbReference type="eggNOG" id="ENOG502ZBU8">
    <property type="taxonomic scope" value="Bacteria"/>
</dbReference>
<dbReference type="AlphaFoldDB" id="A1WIB8"/>
<reference evidence="4" key="1">
    <citation type="submission" date="2006-12" db="EMBL/GenBank/DDBJ databases">
        <title>Complete sequence of chromosome 1 of Verminephrobacter eiseniae EF01-2.</title>
        <authorList>
            <person name="Copeland A."/>
            <person name="Lucas S."/>
            <person name="Lapidus A."/>
            <person name="Barry K."/>
            <person name="Detter J.C."/>
            <person name="Glavina del Rio T."/>
            <person name="Dalin E."/>
            <person name="Tice H."/>
            <person name="Pitluck S."/>
            <person name="Chertkov O."/>
            <person name="Brettin T."/>
            <person name="Bruce D."/>
            <person name="Han C."/>
            <person name="Tapia R."/>
            <person name="Gilna P."/>
            <person name="Schmutz J."/>
            <person name="Larimer F."/>
            <person name="Land M."/>
            <person name="Hauser L."/>
            <person name="Kyrpides N."/>
            <person name="Kim E."/>
            <person name="Stahl D."/>
            <person name="Richardson P."/>
        </authorList>
    </citation>
    <scope>NUCLEOTIDE SEQUENCE [LARGE SCALE GENOMIC DNA]</scope>
    <source>
        <strain evidence="4">EF01-2</strain>
    </source>
</reference>
<sequence>MSKSAWIIAAACCTLLIAAPGANGARAQSGANIYTCVDSSGRPQGADRLIAECLDREHRELAPSGFVRRQIGPALSEQERAAQAAERRKEIEARSLVQEDRRRGRAMTLRYPHQASHDAARAKAIEMVDSITAAIEQRIDELKKQRKELDAQMDLYKKNPDKIPTALRHELAAYEENMDEQRRFMADQLQEKQRVHQRFDTELALLRKIWEAQPQPQPQLPTLGTASPK</sequence>
<dbReference type="EMBL" id="CP000542">
    <property type="protein sequence ID" value="ABM57375.1"/>
    <property type="molecule type" value="Genomic_DNA"/>
</dbReference>
<evidence type="ECO:0000256" key="1">
    <source>
        <dbReference type="SAM" id="Coils"/>
    </source>
</evidence>
<name>A1WIB8_VEREI</name>
<dbReference type="HOGENOM" id="CLU_094869_1_0_4"/>
<feature type="chain" id="PRO_5002640053" description="DUF4124 domain-containing protein" evidence="2">
    <location>
        <begin position="25"/>
        <end position="229"/>
    </location>
</feature>
<feature type="coiled-coil region" evidence="1">
    <location>
        <begin position="132"/>
        <end position="191"/>
    </location>
</feature>
<protein>
    <recommendedName>
        <fullName evidence="5">DUF4124 domain-containing protein</fullName>
    </recommendedName>
</protein>
<dbReference type="RefSeq" id="WP_011809382.1">
    <property type="nucleotide sequence ID" value="NC_008786.1"/>
</dbReference>
<evidence type="ECO:0008006" key="5">
    <source>
        <dbReference type="Google" id="ProtNLM"/>
    </source>
</evidence>
<dbReference type="GeneID" id="76460230"/>
<dbReference type="Proteomes" id="UP000000374">
    <property type="component" value="Chromosome"/>
</dbReference>
<keyword evidence="4" id="KW-1185">Reference proteome</keyword>
<evidence type="ECO:0000256" key="2">
    <source>
        <dbReference type="SAM" id="SignalP"/>
    </source>
</evidence>
<feature type="signal peptide" evidence="2">
    <location>
        <begin position="1"/>
        <end position="24"/>
    </location>
</feature>
<organism evidence="3 4">
    <name type="scientific">Verminephrobacter eiseniae (strain EF01-2)</name>
    <dbReference type="NCBI Taxonomy" id="391735"/>
    <lineage>
        <taxon>Bacteria</taxon>
        <taxon>Pseudomonadati</taxon>
        <taxon>Pseudomonadota</taxon>
        <taxon>Betaproteobacteria</taxon>
        <taxon>Burkholderiales</taxon>
        <taxon>Comamonadaceae</taxon>
        <taxon>Verminephrobacter</taxon>
    </lineage>
</organism>
<dbReference type="OrthoDB" id="8895482at2"/>
<dbReference type="KEGG" id="vei:Veis_1617"/>